<keyword evidence="1" id="KW-1133">Transmembrane helix</keyword>
<dbReference type="EMBL" id="CP032550">
    <property type="protein sequence ID" value="QGU26303.1"/>
    <property type="molecule type" value="Genomic_DNA"/>
</dbReference>
<keyword evidence="4" id="KW-0808">Transferase</keyword>
<reference evidence="4 5" key="1">
    <citation type="submission" date="2018-09" db="EMBL/GenBank/DDBJ databases">
        <title>Whole genome sequencing of Microbacterium oryzae strain MB-10T.</title>
        <authorList>
            <person name="Das S.K."/>
        </authorList>
    </citation>
    <scope>NUCLEOTIDE SEQUENCE [LARGE SCALE GENOMIC DNA]</scope>
    <source>
        <strain evidence="4 5">MB-10</strain>
    </source>
</reference>
<accession>A0A6I6DUA5</accession>
<dbReference type="InterPro" id="IPR002656">
    <property type="entry name" value="Acyl_transf_3_dom"/>
</dbReference>
<organism evidence="4 5">
    <name type="scientific">Microbacterium oryzae</name>
    <dbReference type="NCBI Taxonomy" id="743009"/>
    <lineage>
        <taxon>Bacteria</taxon>
        <taxon>Bacillati</taxon>
        <taxon>Actinomycetota</taxon>
        <taxon>Actinomycetes</taxon>
        <taxon>Micrococcales</taxon>
        <taxon>Microbacteriaceae</taxon>
        <taxon>Microbacterium</taxon>
    </lineage>
</organism>
<dbReference type="GO" id="GO:0016747">
    <property type="term" value="F:acyltransferase activity, transferring groups other than amino-acyl groups"/>
    <property type="evidence" value="ECO:0007669"/>
    <property type="project" value="InterPro"/>
</dbReference>
<keyword evidence="1" id="KW-0472">Membrane</keyword>
<feature type="domain" description="SGNH" evidence="3">
    <location>
        <begin position="454"/>
        <end position="669"/>
    </location>
</feature>
<gene>
    <name evidence="4" type="ORF">D7D94_00285</name>
</gene>
<dbReference type="Proteomes" id="UP000422989">
    <property type="component" value="Chromosome"/>
</dbReference>
<evidence type="ECO:0000259" key="2">
    <source>
        <dbReference type="Pfam" id="PF01757"/>
    </source>
</evidence>
<dbReference type="InterPro" id="IPR043968">
    <property type="entry name" value="SGNH"/>
</dbReference>
<proteinExistence type="predicted"/>
<dbReference type="Pfam" id="PF19040">
    <property type="entry name" value="SGNH"/>
    <property type="match status" value="1"/>
</dbReference>
<evidence type="ECO:0000256" key="1">
    <source>
        <dbReference type="SAM" id="Phobius"/>
    </source>
</evidence>
<feature type="transmembrane region" description="Helical" evidence="1">
    <location>
        <begin position="84"/>
        <end position="103"/>
    </location>
</feature>
<feature type="transmembrane region" description="Helical" evidence="1">
    <location>
        <begin position="21"/>
        <end position="37"/>
    </location>
</feature>
<dbReference type="KEGG" id="moj:D7D94_00285"/>
<feature type="transmembrane region" description="Helical" evidence="1">
    <location>
        <begin position="241"/>
        <end position="258"/>
    </location>
</feature>
<feature type="transmembrane region" description="Helical" evidence="1">
    <location>
        <begin position="264"/>
        <end position="284"/>
    </location>
</feature>
<evidence type="ECO:0000313" key="5">
    <source>
        <dbReference type="Proteomes" id="UP000422989"/>
    </source>
</evidence>
<name>A0A6I6DUA5_9MICO</name>
<evidence type="ECO:0000313" key="4">
    <source>
        <dbReference type="EMBL" id="QGU26303.1"/>
    </source>
</evidence>
<dbReference type="RefSeq" id="WP_156240690.1">
    <property type="nucleotide sequence ID" value="NZ_CP032550.1"/>
</dbReference>
<dbReference type="Pfam" id="PF01757">
    <property type="entry name" value="Acyl_transf_3"/>
    <property type="match status" value="1"/>
</dbReference>
<evidence type="ECO:0000259" key="3">
    <source>
        <dbReference type="Pfam" id="PF19040"/>
    </source>
</evidence>
<keyword evidence="1" id="KW-0812">Transmembrane</keyword>
<feature type="transmembrane region" description="Helical" evidence="1">
    <location>
        <begin position="209"/>
        <end position="229"/>
    </location>
</feature>
<protein>
    <submittedName>
        <fullName evidence="4">Acyltransferase</fullName>
    </submittedName>
</protein>
<feature type="domain" description="Acyltransferase 3" evidence="2">
    <location>
        <begin position="17"/>
        <end position="344"/>
    </location>
</feature>
<feature type="transmembrane region" description="Helical" evidence="1">
    <location>
        <begin position="43"/>
        <end position="63"/>
    </location>
</feature>
<dbReference type="GO" id="GO:0009103">
    <property type="term" value="P:lipopolysaccharide biosynthetic process"/>
    <property type="evidence" value="ECO:0007669"/>
    <property type="project" value="TreeGrafter"/>
</dbReference>
<sequence>MTASTPHPARAAGPARADIQALRTLAVLGVVLFHIWPRALPGGYVGVDVFFVISGYLITGQLVRARERGTLRLAAFWAARARRLLPASLLVLLASVALVLLWTPAPLRENDLRSIVGSALYVVNWQLAADGVDYLAHDAAPPIAQHYWSLSVEEQFYVLWPLLLLAATAGAAGAAGARSSRRRLVIGAAVIAVAGFGASVWLTSTSYPFGYFSTVSRLWEFALGAIVALLPRLVLPRAAHLAAWLAALTLVVATLLVYDDATPFPGPAAILPTAAAAALIALGAGPLERIVAWRPLQWLGDRSYSIYLWHWPLVVIAPHALGRPPELPENLVLLVATIVLAALTKRFVEDPVRFAPRARSSRPSSVLVLTAAAMAVVVAGAAVPMWRQAAVAAERTATAAESLRDPDQCRGAAALLDDGCAGVLDDPVAQSDLIPAPAGLRDDIGDAFACYDFDPTAGGDLVTCAFGSDDPGALRIALHGDSHAAMLIPALRETAAEHGWHVDVFVGRGCVWQEPAPAECADHVEKLDAEFASGAYDAVLVTAVNAAERDADARAAAAARYADAWRRAQDAGTPVVAVADNPRVPAAAQDCVAAARELTAGTCAIPRADAALADDPLRIAAAAVDAPLVDLSDAYCTDAACPMMLGGVLVYRDLHHLTASFSTTLGHPLAERIATALAETPPSPRSTS</sequence>
<dbReference type="GO" id="GO:0016020">
    <property type="term" value="C:membrane"/>
    <property type="evidence" value="ECO:0007669"/>
    <property type="project" value="TreeGrafter"/>
</dbReference>
<dbReference type="OrthoDB" id="3404679at2"/>
<feature type="transmembrane region" description="Helical" evidence="1">
    <location>
        <begin position="365"/>
        <end position="386"/>
    </location>
</feature>
<keyword evidence="5" id="KW-1185">Reference proteome</keyword>
<feature type="transmembrane region" description="Helical" evidence="1">
    <location>
        <begin position="157"/>
        <end position="177"/>
    </location>
</feature>
<feature type="transmembrane region" description="Helical" evidence="1">
    <location>
        <begin position="184"/>
        <end position="203"/>
    </location>
</feature>
<dbReference type="PANTHER" id="PTHR23028:SF53">
    <property type="entry name" value="ACYL_TRANSF_3 DOMAIN-CONTAINING PROTEIN"/>
    <property type="match status" value="1"/>
</dbReference>
<dbReference type="PANTHER" id="PTHR23028">
    <property type="entry name" value="ACETYLTRANSFERASE"/>
    <property type="match status" value="1"/>
</dbReference>
<keyword evidence="4" id="KW-0012">Acyltransferase</keyword>
<dbReference type="AlphaFoldDB" id="A0A6I6DUA5"/>
<dbReference type="InterPro" id="IPR050879">
    <property type="entry name" value="Acyltransferase_3"/>
</dbReference>